<accession>A0ABR9WMG0</accession>
<feature type="transmembrane region" description="Helical" evidence="1">
    <location>
        <begin position="39"/>
        <end position="56"/>
    </location>
</feature>
<keyword evidence="1" id="KW-0812">Transmembrane</keyword>
<keyword evidence="3" id="KW-1185">Reference proteome</keyword>
<feature type="transmembrane region" description="Helical" evidence="1">
    <location>
        <begin position="68"/>
        <end position="95"/>
    </location>
</feature>
<proteinExistence type="predicted"/>
<dbReference type="Proteomes" id="UP000634134">
    <property type="component" value="Unassembled WGS sequence"/>
</dbReference>
<evidence type="ECO:0000256" key="1">
    <source>
        <dbReference type="SAM" id="Phobius"/>
    </source>
</evidence>
<keyword evidence="1" id="KW-0472">Membrane</keyword>
<evidence type="ECO:0000313" key="2">
    <source>
        <dbReference type="EMBL" id="MBE9466563.1"/>
    </source>
</evidence>
<comment type="caution">
    <text evidence="2">The sequence shown here is derived from an EMBL/GenBank/DDBJ whole genome shotgun (WGS) entry which is preliminary data.</text>
</comment>
<dbReference type="InterPro" id="IPR025250">
    <property type="entry name" value="DUF4199"/>
</dbReference>
<reference evidence="3" key="1">
    <citation type="submission" date="2023-07" db="EMBL/GenBank/DDBJ databases">
        <title>Dyadobacter sp. nov 'subterranea' isolated from contaminted grondwater.</title>
        <authorList>
            <person name="Szabo I."/>
            <person name="Al-Omari J."/>
            <person name="Szerdahelyi S.G."/>
            <person name="Rado J."/>
        </authorList>
    </citation>
    <scope>NUCLEOTIDE SEQUENCE [LARGE SCALE GENOMIC DNA]</scope>
    <source>
        <strain evidence="3">UP-52</strain>
    </source>
</reference>
<evidence type="ECO:0000313" key="3">
    <source>
        <dbReference type="Proteomes" id="UP000634134"/>
    </source>
</evidence>
<keyword evidence="1" id="KW-1133">Transmembrane helix</keyword>
<feature type="transmembrane region" description="Helical" evidence="1">
    <location>
        <begin position="138"/>
        <end position="163"/>
    </location>
</feature>
<dbReference type="RefSeq" id="WP_194124779.1">
    <property type="nucleotide sequence ID" value="NZ_JACYGY010000002.1"/>
</dbReference>
<dbReference type="EMBL" id="JACYGY010000002">
    <property type="protein sequence ID" value="MBE9466563.1"/>
    <property type="molecule type" value="Genomic_DNA"/>
</dbReference>
<dbReference type="Pfam" id="PF13858">
    <property type="entry name" value="DUF4199"/>
    <property type="match status" value="1"/>
</dbReference>
<feature type="transmembrane region" description="Helical" evidence="1">
    <location>
        <begin position="12"/>
        <end position="33"/>
    </location>
</feature>
<gene>
    <name evidence="2" type="ORF">IEE83_32250</name>
</gene>
<organism evidence="2 3">
    <name type="scientific">Dyadobacter subterraneus</name>
    <dbReference type="NCBI Taxonomy" id="2773304"/>
    <lineage>
        <taxon>Bacteria</taxon>
        <taxon>Pseudomonadati</taxon>
        <taxon>Bacteroidota</taxon>
        <taxon>Cytophagia</taxon>
        <taxon>Cytophagales</taxon>
        <taxon>Spirosomataceae</taxon>
        <taxon>Dyadobacter</taxon>
    </lineage>
</organism>
<protein>
    <submittedName>
        <fullName evidence="2">DUF4199 domain-containing protein</fullName>
    </submittedName>
</protein>
<sequence length="171" mass="18986">MEEQASTARTALKYGILTSVAIMVFTTILNVSGQSQNKWLAMLSYVIMIVGIVLAMKEFREVNKGFMTYGEGLGLGSLVSAILGFFASMFAMVYIKFIDPTIMTQTLDKARADMEAQGLDDAQIDRYMEMSQKFSSPGIMFAAGVFGYLFMGFIFSLIIAAIIRREKPVFE</sequence>
<name>A0ABR9WMG0_9BACT</name>